<dbReference type="AlphaFoldDB" id="A0A369T6U7"/>
<comment type="caution">
    <text evidence="2">The sequence shown here is derived from an EMBL/GenBank/DDBJ whole genome shotgun (WGS) entry which is preliminary data.</text>
</comment>
<dbReference type="GO" id="GO:0030151">
    <property type="term" value="F:molybdenum ion binding"/>
    <property type="evidence" value="ECO:0007669"/>
    <property type="project" value="InterPro"/>
</dbReference>
<dbReference type="InterPro" id="IPR052716">
    <property type="entry name" value="MOSC_domain"/>
</dbReference>
<evidence type="ECO:0000259" key="1">
    <source>
        <dbReference type="PROSITE" id="PS51340"/>
    </source>
</evidence>
<evidence type="ECO:0000313" key="3">
    <source>
        <dbReference type="Proteomes" id="UP000253941"/>
    </source>
</evidence>
<dbReference type="Pfam" id="PF03476">
    <property type="entry name" value="MOSC_N"/>
    <property type="match status" value="1"/>
</dbReference>
<protein>
    <submittedName>
        <fullName evidence="2">MOSC domain-containing protein</fullName>
    </submittedName>
</protein>
<reference evidence="2 3" key="1">
    <citation type="submission" date="2018-07" db="EMBL/GenBank/DDBJ databases">
        <title>Venubactetium sediminum gen. nov., sp. nov., isolated from a marine solar saltern.</title>
        <authorList>
            <person name="Wang S."/>
        </authorList>
    </citation>
    <scope>NUCLEOTIDE SEQUENCE [LARGE SCALE GENOMIC DNA]</scope>
    <source>
        <strain evidence="2 3">WD2A32</strain>
    </source>
</reference>
<dbReference type="RefSeq" id="WP_114583132.1">
    <property type="nucleotide sequence ID" value="NZ_QPMH01000017.1"/>
</dbReference>
<dbReference type="SUPFAM" id="SSF50800">
    <property type="entry name" value="PK beta-barrel domain-like"/>
    <property type="match status" value="1"/>
</dbReference>
<dbReference type="Pfam" id="PF03473">
    <property type="entry name" value="MOSC"/>
    <property type="match status" value="1"/>
</dbReference>
<dbReference type="PROSITE" id="PS51340">
    <property type="entry name" value="MOSC"/>
    <property type="match status" value="1"/>
</dbReference>
<dbReference type="InterPro" id="IPR005302">
    <property type="entry name" value="MoCF_Sase_C"/>
</dbReference>
<dbReference type="InterPro" id="IPR011037">
    <property type="entry name" value="Pyrv_Knase-like_insert_dom_sf"/>
</dbReference>
<dbReference type="EMBL" id="QPMH01000017">
    <property type="protein sequence ID" value="RDD60998.1"/>
    <property type="molecule type" value="Genomic_DNA"/>
</dbReference>
<dbReference type="Proteomes" id="UP000253941">
    <property type="component" value="Unassembled WGS sequence"/>
</dbReference>
<name>A0A369T6U7_9PROT</name>
<dbReference type="GO" id="GO:0003824">
    <property type="term" value="F:catalytic activity"/>
    <property type="evidence" value="ECO:0007669"/>
    <property type="project" value="InterPro"/>
</dbReference>
<organism evidence="2 3">
    <name type="scientific">Ferruginivarius sediminum</name>
    <dbReference type="NCBI Taxonomy" id="2661937"/>
    <lineage>
        <taxon>Bacteria</taxon>
        <taxon>Pseudomonadati</taxon>
        <taxon>Pseudomonadota</taxon>
        <taxon>Alphaproteobacteria</taxon>
        <taxon>Rhodospirillales</taxon>
        <taxon>Rhodospirillaceae</taxon>
        <taxon>Ferruginivarius</taxon>
    </lineage>
</organism>
<dbReference type="Gene3D" id="2.40.33.20">
    <property type="entry name" value="PK beta-barrel domain-like"/>
    <property type="match status" value="1"/>
</dbReference>
<dbReference type="GO" id="GO:0030170">
    <property type="term" value="F:pyridoxal phosphate binding"/>
    <property type="evidence" value="ECO:0007669"/>
    <property type="project" value="InterPro"/>
</dbReference>
<proteinExistence type="predicted"/>
<sequence length="254" mass="27788">MEPRVTRICRYPVKGMSAEDLQDVELQTGRTLPGDRRFAIARGSTRVDTAEPSWHPKDHFVTLMGEARLATLKTAFDPDTGRLTISRGGKPVSQGKVTEATGRVLVDQFFAAYLAQAGSGAPKLIDSGDRAMTDNRDPVVSVINLASIRDLERVVGRPVDPIRFRANIYIDGLPAWAEMSWMGQEIRIGDCRLSVVEPIKRCAATTVNPDTAERDINIPKALQRGYRHVNMGIYARVEEGGRVAVGDAVTSANA</sequence>
<keyword evidence="3" id="KW-1185">Reference proteome</keyword>
<evidence type="ECO:0000313" key="2">
    <source>
        <dbReference type="EMBL" id="RDD60998.1"/>
    </source>
</evidence>
<dbReference type="PANTHER" id="PTHR36930">
    <property type="entry name" value="METAL-SULFUR CLUSTER BIOSYNTHESIS PROTEINS YUAD-RELATED"/>
    <property type="match status" value="1"/>
</dbReference>
<dbReference type="InterPro" id="IPR005303">
    <property type="entry name" value="MOCOS_middle"/>
</dbReference>
<gene>
    <name evidence="2" type="ORF">DRB17_15515</name>
</gene>
<feature type="domain" description="MOSC" evidence="1">
    <location>
        <begin position="90"/>
        <end position="252"/>
    </location>
</feature>
<dbReference type="PANTHER" id="PTHR36930:SF1">
    <property type="entry name" value="MOSC DOMAIN-CONTAINING PROTEIN"/>
    <property type="match status" value="1"/>
</dbReference>
<accession>A0A369T6U7</accession>